<dbReference type="EMBL" id="JBHSBW010000011">
    <property type="protein sequence ID" value="MFC4212112.1"/>
    <property type="molecule type" value="Genomic_DNA"/>
</dbReference>
<name>A0ABV8PCX4_9SPHI</name>
<gene>
    <name evidence="1" type="ORF">ACFOWA_13005</name>
</gene>
<evidence type="ECO:0000313" key="2">
    <source>
        <dbReference type="Proteomes" id="UP001595789"/>
    </source>
</evidence>
<organism evidence="1 2">
    <name type="scientific">Pedobacter lithocola</name>
    <dbReference type="NCBI Taxonomy" id="1908239"/>
    <lineage>
        <taxon>Bacteria</taxon>
        <taxon>Pseudomonadati</taxon>
        <taxon>Bacteroidota</taxon>
        <taxon>Sphingobacteriia</taxon>
        <taxon>Sphingobacteriales</taxon>
        <taxon>Sphingobacteriaceae</taxon>
        <taxon>Pedobacter</taxon>
    </lineage>
</organism>
<proteinExistence type="predicted"/>
<sequence>MNFVPKDPGKEFGQDGIWTGKLFEWNLTGDTIFVQELDKSAIISKQVFKVGVVTKVDNNINSVVKNNKLESLNGLKDKEVNGFFGWLVDKLGELIGQIGSWFGLLTHNDWAYDTYNDSFDSEWRLDIDLSSIFSSGGGSGGDVGYYISAGGPVYADYTPGYNQQPIDTFSDYGNYPGGPSVDVHRFLVDYLVSAYDLNDGEKYFLLQNVAVAEELRKYDAENLYNQVMIKSIL</sequence>
<dbReference type="Proteomes" id="UP001595789">
    <property type="component" value="Unassembled WGS sequence"/>
</dbReference>
<dbReference type="RefSeq" id="WP_378985794.1">
    <property type="nucleotide sequence ID" value="NZ_JBHSBW010000011.1"/>
</dbReference>
<accession>A0ABV8PCX4</accession>
<evidence type="ECO:0000313" key="1">
    <source>
        <dbReference type="EMBL" id="MFC4212112.1"/>
    </source>
</evidence>
<comment type="caution">
    <text evidence="1">The sequence shown here is derived from an EMBL/GenBank/DDBJ whole genome shotgun (WGS) entry which is preliminary data.</text>
</comment>
<protein>
    <submittedName>
        <fullName evidence="1">Uncharacterized protein</fullName>
    </submittedName>
</protein>
<keyword evidence="2" id="KW-1185">Reference proteome</keyword>
<reference evidence="2" key="1">
    <citation type="journal article" date="2019" name="Int. J. Syst. Evol. Microbiol.">
        <title>The Global Catalogue of Microorganisms (GCM) 10K type strain sequencing project: providing services to taxonomists for standard genome sequencing and annotation.</title>
        <authorList>
            <consortium name="The Broad Institute Genomics Platform"/>
            <consortium name="The Broad Institute Genome Sequencing Center for Infectious Disease"/>
            <person name="Wu L."/>
            <person name="Ma J."/>
        </authorList>
    </citation>
    <scope>NUCLEOTIDE SEQUENCE [LARGE SCALE GENOMIC DNA]</scope>
    <source>
        <strain evidence="2">CCM 8691</strain>
    </source>
</reference>